<dbReference type="AlphaFoldDB" id="A0A8K0KX70"/>
<evidence type="ECO:0000313" key="2">
    <source>
        <dbReference type="EMBL" id="KAG8624429.1"/>
    </source>
</evidence>
<evidence type="ECO:0000256" key="1">
    <source>
        <dbReference type="SAM" id="MobiDB-lite"/>
    </source>
</evidence>
<proteinExistence type="predicted"/>
<organism evidence="2 3">
    <name type="scientific">Elsinoe batatas</name>
    <dbReference type="NCBI Taxonomy" id="2601811"/>
    <lineage>
        <taxon>Eukaryota</taxon>
        <taxon>Fungi</taxon>
        <taxon>Dikarya</taxon>
        <taxon>Ascomycota</taxon>
        <taxon>Pezizomycotina</taxon>
        <taxon>Dothideomycetes</taxon>
        <taxon>Dothideomycetidae</taxon>
        <taxon>Myriangiales</taxon>
        <taxon>Elsinoaceae</taxon>
        <taxon>Elsinoe</taxon>
    </lineage>
</organism>
<gene>
    <name evidence="2" type="ORF">KVT40_007496</name>
</gene>
<evidence type="ECO:0000313" key="3">
    <source>
        <dbReference type="Proteomes" id="UP000809789"/>
    </source>
</evidence>
<feature type="region of interest" description="Disordered" evidence="1">
    <location>
        <begin position="240"/>
        <end position="268"/>
    </location>
</feature>
<name>A0A8K0KX70_9PEZI</name>
<feature type="compositionally biased region" description="Gly residues" evidence="1">
    <location>
        <begin position="256"/>
        <end position="268"/>
    </location>
</feature>
<accession>A0A8K0KX70</accession>
<protein>
    <submittedName>
        <fullName evidence="2">Uncharacterized protein</fullName>
    </submittedName>
</protein>
<dbReference type="Proteomes" id="UP000809789">
    <property type="component" value="Unassembled WGS sequence"/>
</dbReference>
<dbReference type="EMBL" id="JAESVG020000009">
    <property type="protein sequence ID" value="KAG8624429.1"/>
    <property type="molecule type" value="Genomic_DNA"/>
</dbReference>
<comment type="caution">
    <text evidence="2">The sequence shown here is derived from an EMBL/GenBank/DDBJ whole genome shotgun (WGS) entry which is preliminary data.</text>
</comment>
<sequence>MPFQTPNPQRLSLSDIVISQITNPADRQSIKTLVRLTCLSKADISELLLRTMLLMQETGQLTNFPSTFPDNMAINTFNTLATNTLDPSTSHTASALTPNIKGDPVFDPNPITIKPDPDTPVPDPDFTFSPVTTLDNPDIKQEDHMSPFTKPDPAHEENITNLSLLLSSSPHLVARGEFFLALLSHKLGVGPRPAPSSGLEGEGLGDMFAAEEEVVGSLEGIVQGLGRVLGGVEGGLALRRGSRGAQKGMKGEGKGEGMGPGKGEGMGPGKMEGEGWVGGMEDGGAGGYGHGLGLAGGYGAEMGVGMGGWGGVGPMGGPVMGLAAGMGYGIGEGWMCAPGASSEQVWGGGEGDMARITFGAAQY</sequence>
<keyword evidence="3" id="KW-1185">Reference proteome</keyword>
<dbReference type="OrthoDB" id="10664867at2759"/>
<reference evidence="2" key="1">
    <citation type="submission" date="2021-07" db="EMBL/GenBank/DDBJ databases">
        <title>Elsinoe batatas strain:CRI-CJ2 Genome sequencing and assembly.</title>
        <authorList>
            <person name="Huang L."/>
        </authorList>
    </citation>
    <scope>NUCLEOTIDE SEQUENCE</scope>
    <source>
        <strain evidence="2">CRI-CJ2</strain>
    </source>
</reference>